<reference evidence="2" key="1">
    <citation type="submission" date="2024-07" db="EMBL/GenBank/DDBJ databases">
        <title>Complete genome sequence of Prevotella sp. YM-2024 GTC17253.</title>
        <authorList>
            <person name="Hayashi M."/>
            <person name="Muto Y."/>
            <person name="Tanaka K."/>
            <person name="Niwa H."/>
        </authorList>
    </citation>
    <scope>NUCLEOTIDE SEQUENCE</scope>
    <source>
        <strain evidence="2">GTC17253</strain>
    </source>
</reference>
<keyword evidence="1" id="KW-0732">Signal</keyword>
<dbReference type="EMBL" id="AP035785">
    <property type="protein sequence ID" value="BFO71291.1"/>
    <property type="molecule type" value="Genomic_DNA"/>
</dbReference>
<dbReference type="InterPro" id="IPR016879">
    <property type="entry name" value="UCP028299"/>
</dbReference>
<evidence type="ECO:0000256" key="1">
    <source>
        <dbReference type="SAM" id="SignalP"/>
    </source>
</evidence>
<feature type="signal peptide" evidence="1">
    <location>
        <begin position="1"/>
        <end position="22"/>
    </location>
</feature>
<name>A0AB33IUL7_9BACT</name>
<sequence length="271" mass="31047">MCNSLYRTVRWVALCLINGLWAIDMQAQSDTMRVSNAFMASIGATNILDTYLSPEKYRGTEFRLMWQSVREPDYSRWSREITVQGNVAFAGNRAGNGTEIAGMYNFGYAWHYNWYLANRRLNLKLGGMIDTNLGFIYNNRNGNNPAQARAYIHLQPSAVVGYHFTLHGRPAFVRYEVAVPLVGLMFSPAYGQAYYEIFVEDNYDHNVVPTTTVSTPSLRQMLTLDYKLRKTTVRVGYLGDFQQSHVNNLKTHIYTHAFIVGFVKHFSFAKK</sequence>
<organism evidence="2">
    <name type="scientific">Prevotella sp. GTC17253</name>
    <dbReference type="NCBI Taxonomy" id="3236793"/>
    <lineage>
        <taxon>Bacteria</taxon>
        <taxon>Pseudomonadati</taxon>
        <taxon>Bacteroidota</taxon>
        <taxon>Bacteroidia</taxon>
        <taxon>Bacteroidales</taxon>
        <taxon>Prevotellaceae</taxon>
        <taxon>Prevotella</taxon>
    </lineage>
</organism>
<feature type="chain" id="PRO_5044273917" evidence="1">
    <location>
        <begin position="23"/>
        <end position="271"/>
    </location>
</feature>
<evidence type="ECO:0000313" key="2">
    <source>
        <dbReference type="EMBL" id="BFO71291.1"/>
    </source>
</evidence>
<accession>A0AB33IUL7</accession>
<gene>
    <name evidence="2" type="ORF">GTC17253_12570</name>
</gene>
<dbReference type="Pfam" id="PF11777">
    <property type="entry name" value="DUF3316"/>
    <property type="match status" value="1"/>
</dbReference>
<protein>
    <submittedName>
        <fullName evidence="2">DUF3316 domain-containing protein</fullName>
    </submittedName>
</protein>
<proteinExistence type="predicted"/>
<dbReference type="AlphaFoldDB" id="A0AB33IUL7"/>